<accession>A0A9X9Q2A6</accession>
<organism evidence="1 2">
    <name type="scientific">Gulo gulo</name>
    <name type="common">Wolverine</name>
    <name type="synonym">Gluton</name>
    <dbReference type="NCBI Taxonomy" id="48420"/>
    <lineage>
        <taxon>Eukaryota</taxon>
        <taxon>Metazoa</taxon>
        <taxon>Chordata</taxon>
        <taxon>Craniata</taxon>
        <taxon>Vertebrata</taxon>
        <taxon>Euteleostomi</taxon>
        <taxon>Mammalia</taxon>
        <taxon>Eutheria</taxon>
        <taxon>Laurasiatheria</taxon>
        <taxon>Carnivora</taxon>
        <taxon>Caniformia</taxon>
        <taxon>Musteloidea</taxon>
        <taxon>Mustelidae</taxon>
        <taxon>Guloninae</taxon>
        <taxon>Gulo</taxon>
    </lineage>
</organism>
<evidence type="ECO:0000313" key="1">
    <source>
        <dbReference type="EMBL" id="VCW97788.1"/>
    </source>
</evidence>
<dbReference type="Proteomes" id="UP000269945">
    <property type="component" value="Unassembled WGS sequence"/>
</dbReference>
<reference evidence="1 2" key="1">
    <citation type="submission" date="2018-10" db="EMBL/GenBank/DDBJ databases">
        <authorList>
            <person name="Ekblom R."/>
            <person name="Jareborg N."/>
        </authorList>
    </citation>
    <scope>NUCLEOTIDE SEQUENCE [LARGE SCALE GENOMIC DNA]</scope>
    <source>
        <tissue evidence="1">Muscle</tissue>
    </source>
</reference>
<gene>
    <name evidence="1" type="ORF">BN2614_LOCUS4</name>
</gene>
<keyword evidence="2" id="KW-1185">Reference proteome</keyword>
<proteinExistence type="predicted"/>
<dbReference type="EMBL" id="CYRY02023056">
    <property type="protein sequence ID" value="VCW97788.1"/>
    <property type="molecule type" value="Genomic_DNA"/>
</dbReference>
<comment type="caution">
    <text evidence="1">The sequence shown here is derived from an EMBL/GenBank/DDBJ whole genome shotgun (WGS) entry which is preliminary data.</text>
</comment>
<name>A0A9X9Q2A6_GULGU</name>
<evidence type="ECO:0000313" key="2">
    <source>
        <dbReference type="Proteomes" id="UP000269945"/>
    </source>
</evidence>
<dbReference type="AlphaFoldDB" id="A0A9X9Q2A6"/>
<protein>
    <submittedName>
        <fullName evidence="1">Uncharacterized protein</fullName>
    </submittedName>
</protein>
<sequence length="100" mass="11767">MRRLLMGTGEPDRKGHLPPLFPLRANHVLQTSLLCGPFFLGSSFCLFPPQAPWILRSPRLLDTWSKGKDRKQRWIGIIESWKKKSSSFWFTYRIRILLIK</sequence>